<organism evidence="1 2">
    <name type="scientific">Frigidibacter mobilis</name>
    <dbReference type="NCBI Taxonomy" id="1335048"/>
    <lineage>
        <taxon>Bacteria</taxon>
        <taxon>Pseudomonadati</taxon>
        <taxon>Pseudomonadota</taxon>
        <taxon>Alphaproteobacteria</taxon>
        <taxon>Rhodobacterales</taxon>
        <taxon>Paracoccaceae</taxon>
        <taxon>Frigidibacter</taxon>
    </lineage>
</organism>
<dbReference type="KEGG" id="daa:AKL17_1995"/>
<proteinExistence type="predicted"/>
<name>A0A159Z4N0_9RHOB</name>
<gene>
    <name evidence="1" type="ORF">AKL17_1995</name>
</gene>
<dbReference type="RefSeq" id="WP_166507085.1">
    <property type="nucleotide sequence ID" value="NZ_CP012661.1"/>
</dbReference>
<accession>A0A159Z4N0</accession>
<keyword evidence="2" id="KW-1185">Reference proteome</keyword>
<dbReference type="AlphaFoldDB" id="A0A159Z4N0"/>
<sequence>MTPAAETRRAPAHRAAPLALLLTLGALALAGCTAPVTECKPGVADLAHAAEVLPPC</sequence>
<dbReference type="Proteomes" id="UP000076128">
    <property type="component" value="Chromosome"/>
</dbReference>
<evidence type="ECO:0000313" key="1">
    <source>
        <dbReference type="EMBL" id="AMY69244.1"/>
    </source>
</evidence>
<evidence type="ECO:0000313" key="2">
    <source>
        <dbReference type="Proteomes" id="UP000076128"/>
    </source>
</evidence>
<dbReference type="EMBL" id="CP012661">
    <property type="protein sequence ID" value="AMY69244.1"/>
    <property type="molecule type" value="Genomic_DNA"/>
</dbReference>
<protein>
    <submittedName>
        <fullName evidence="1">Uncharacterized protein</fullName>
    </submittedName>
</protein>
<reference evidence="1 2" key="1">
    <citation type="submission" date="2015-09" db="EMBL/GenBank/DDBJ databases">
        <title>Complete genome sequence of Defluviimonas alba cai42t isolated from an oilfield in Xinjiang.</title>
        <authorList>
            <person name="Geng S."/>
            <person name="Pan X."/>
            <person name="Wu X."/>
        </authorList>
    </citation>
    <scope>NUCLEOTIDE SEQUENCE [LARGE SCALE GENOMIC DNA]</scope>
    <source>
        <strain evidence="2">cai42</strain>
    </source>
</reference>